<feature type="region of interest" description="Disordered" evidence="6">
    <location>
        <begin position="641"/>
        <end position="691"/>
    </location>
</feature>
<feature type="compositionally biased region" description="Polar residues" evidence="6">
    <location>
        <begin position="187"/>
        <end position="200"/>
    </location>
</feature>
<dbReference type="AlphaFoldDB" id="A0AAD9MWL1"/>
<feature type="coiled-coil region" evidence="5">
    <location>
        <begin position="771"/>
        <end position="835"/>
    </location>
</feature>
<dbReference type="InterPro" id="IPR011993">
    <property type="entry name" value="PH-like_dom_sf"/>
</dbReference>
<dbReference type="Pfam" id="PF00169">
    <property type="entry name" value="PH"/>
    <property type="match status" value="1"/>
</dbReference>
<organism evidence="8 9">
    <name type="scientific">Paralvinella palmiformis</name>
    <dbReference type="NCBI Taxonomy" id="53620"/>
    <lineage>
        <taxon>Eukaryota</taxon>
        <taxon>Metazoa</taxon>
        <taxon>Spiralia</taxon>
        <taxon>Lophotrochozoa</taxon>
        <taxon>Annelida</taxon>
        <taxon>Polychaeta</taxon>
        <taxon>Sedentaria</taxon>
        <taxon>Canalipalpata</taxon>
        <taxon>Terebellida</taxon>
        <taxon>Terebelliformia</taxon>
        <taxon>Alvinellidae</taxon>
        <taxon>Paralvinella</taxon>
    </lineage>
</organism>
<keyword evidence="4 5" id="KW-0175">Coiled coil</keyword>
<dbReference type="EMBL" id="JAODUP010000604">
    <property type="protein sequence ID" value="KAK2146501.1"/>
    <property type="molecule type" value="Genomic_DNA"/>
</dbReference>
<dbReference type="PROSITE" id="PS50003">
    <property type="entry name" value="PH_DOMAIN"/>
    <property type="match status" value="1"/>
</dbReference>
<dbReference type="PANTHER" id="PTHR14338">
    <property type="entry name" value="ACTIN FILAMENT-ASSOCIATED PROTEIN 1 FAMILY MEMBER"/>
    <property type="match status" value="1"/>
</dbReference>
<keyword evidence="2" id="KW-0963">Cytoplasm</keyword>
<proteinExistence type="predicted"/>
<feature type="region of interest" description="Disordered" evidence="6">
    <location>
        <begin position="936"/>
        <end position="1010"/>
    </location>
</feature>
<feature type="compositionally biased region" description="Acidic residues" evidence="6">
    <location>
        <begin position="678"/>
        <end position="689"/>
    </location>
</feature>
<feature type="compositionally biased region" description="Low complexity" evidence="6">
    <location>
        <begin position="849"/>
        <end position="859"/>
    </location>
</feature>
<sequence length="1025" mass="113106">MESEDKFGDNSLRCQSGGGGSCPGYINTGQILDLLADISVMIRKKSVSIGDLLPGLDNYLRNELAQERLSLAAEKRRKYYVTRLEAFQANPPNPPPKPAEGLMKIPPSGVADSHPNTSFLHSNQVKITGELNKINNVKSEVTEEPSPLENIYADMEDGDSPVQLITNDASDMYLAPAESSKTDSVIGDTQQSWSDSDISTPYESYAEDEENTYDNIPMLEDVPLPRVSKKKKKKRDIEPELFVSDLTDVLFRGDVYYKGSWQWNKRFALITNNRLLIYKTEKAPRPFINIVLLGYSITYLEKEGRRNHVIRIMHPGCESHFFGVDLKEIADLWIDYLSEAACAEVPSSGDSVNIPAANISGGSTAADQHSTSTGSEGGSGDGIVSANTQQQQQQQQQQQRSPKSGEDNKQAADKKRKNIISDFLSGTFGKKKAQKQLKKMDISDIVIDPQARFTGFLDICHETLTKGMWCPRYCCIKDGQLELYHEKTSDGVEMAFSLIDVDINSASKETKKDLSVKLSWITGDYILLDTSDTIEQGKWLHALIMEREGIKETADVIYENQDVKSDTKAETEEGSIYDEIYDVQITTGKGDKIDEKTAHALSKLVFAMQSLQARGVQGQLKIFNISSSGYIGRTAIVSRSSSNVSDSSVKSGSSLPPLPSTDPPKRPLPGKKRRSRGEDDEGNICDDNEVPLSEEMATAFTNIKSQFEKGEVSKGSPQKSTDTQDGKSDNKNIVKCHLGPTIAEDKELLECTQNSILSVLRQEKRKGSISAEVLSEQIDSLKQELVKLKKLKSELRSKILTSRGNQEKKRLDEEFQNVEQKVDNMEQEMIKLQLLAQEKSVSNINRNGSFSSPKPSRSNSLRRDEEQHTQKSSSRGMKGSAITATKSLSNGNKSTSQKERTALGKMTTSGAASMSKSWAKVTTTTSNTTKLALAKFDSSPAKRSASLANKQEAGKVGARRTQSVQASKSTFKSESSPPGQKPQITQGQKLNGNSSLAKDPETTKSKRVVKEKLKLWESMAEGSNH</sequence>
<dbReference type="SMART" id="SM00233">
    <property type="entry name" value="PH"/>
    <property type="match status" value="2"/>
</dbReference>
<feature type="region of interest" description="Disordered" evidence="6">
    <location>
        <begin position="706"/>
        <end position="732"/>
    </location>
</feature>
<feature type="compositionally biased region" description="Basic and acidic residues" evidence="6">
    <location>
        <begin position="722"/>
        <end position="732"/>
    </location>
</feature>
<comment type="subcellular location">
    <subcellularLocation>
        <location evidence="1">Cytoplasm</location>
    </subcellularLocation>
</comment>
<feature type="compositionally biased region" description="Polar residues" evidence="6">
    <location>
        <begin position="360"/>
        <end position="369"/>
    </location>
</feature>
<evidence type="ECO:0000313" key="8">
    <source>
        <dbReference type="EMBL" id="KAK2146501.1"/>
    </source>
</evidence>
<gene>
    <name evidence="8" type="ORF">LSH36_604g03038</name>
</gene>
<name>A0AAD9MWL1_9ANNE</name>
<feature type="region of interest" description="Disordered" evidence="6">
    <location>
        <begin position="843"/>
        <end position="918"/>
    </location>
</feature>
<feature type="region of interest" description="Disordered" evidence="6">
    <location>
        <begin position="177"/>
        <end position="200"/>
    </location>
</feature>
<dbReference type="GO" id="GO:0017124">
    <property type="term" value="F:SH3 domain binding"/>
    <property type="evidence" value="ECO:0007669"/>
    <property type="project" value="TreeGrafter"/>
</dbReference>
<feature type="compositionally biased region" description="Basic and acidic residues" evidence="6">
    <location>
        <begin position="403"/>
        <end position="413"/>
    </location>
</feature>
<evidence type="ECO:0000313" key="9">
    <source>
        <dbReference type="Proteomes" id="UP001208570"/>
    </source>
</evidence>
<feature type="domain" description="PH" evidence="7">
    <location>
        <begin position="248"/>
        <end position="342"/>
    </location>
</feature>
<evidence type="ECO:0000256" key="1">
    <source>
        <dbReference type="ARBA" id="ARBA00004496"/>
    </source>
</evidence>
<feature type="compositionally biased region" description="Low complexity" evidence="6">
    <location>
        <begin position="641"/>
        <end position="655"/>
    </location>
</feature>
<feature type="compositionally biased region" description="Low complexity" evidence="6">
    <location>
        <begin position="382"/>
        <end position="399"/>
    </location>
</feature>
<evidence type="ECO:0000256" key="5">
    <source>
        <dbReference type="SAM" id="Coils"/>
    </source>
</evidence>
<dbReference type="PANTHER" id="PTHR14338:SF7">
    <property type="entry name" value="PH DOMAIN-CONTAINING PROTEIN"/>
    <property type="match status" value="1"/>
</dbReference>
<accession>A0AAD9MWL1</accession>
<evidence type="ECO:0000256" key="6">
    <source>
        <dbReference type="SAM" id="MobiDB-lite"/>
    </source>
</evidence>
<comment type="caution">
    <text evidence="8">The sequence shown here is derived from an EMBL/GenBank/DDBJ whole genome shotgun (WGS) entry which is preliminary data.</text>
</comment>
<feature type="region of interest" description="Disordered" evidence="6">
    <location>
        <begin position="354"/>
        <end position="414"/>
    </location>
</feature>
<keyword evidence="3" id="KW-0677">Repeat</keyword>
<dbReference type="SUPFAM" id="SSF50729">
    <property type="entry name" value="PH domain-like"/>
    <property type="match status" value="2"/>
</dbReference>
<dbReference type="Gene3D" id="2.30.29.30">
    <property type="entry name" value="Pleckstrin-homology domain (PH domain)/Phosphotyrosine-binding domain (PTB)"/>
    <property type="match status" value="2"/>
</dbReference>
<dbReference type="InterPro" id="IPR030113">
    <property type="entry name" value="AFAP"/>
</dbReference>
<feature type="compositionally biased region" description="Polar residues" evidence="6">
    <location>
        <begin position="960"/>
        <end position="996"/>
    </location>
</feature>
<feature type="compositionally biased region" description="Polar residues" evidence="6">
    <location>
        <begin position="906"/>
        <end position="916"/>
    </location>
</feature>
<dbReference type="GO" id="GO:0005829">
    <property type="term" value="C:cytosol"/>
    <property type="evidence" value="ECO:0007669"/>
    <property type="project" value="TreeGrafter"/>
</dbReference>
<dbReference type="InterPro" id="IPR001849">
    <property type="entry name" value="PH_domain"/>
</dbReference>
<protein>
    <recommendedName>
        <fullName evidence="7">PH domain-containing protein</fullName>
    </recommendedName>
</protein>
<evidence type="ECO:0000259" key="7">
    <source>
        <dbReference type="PROSITE" id="PS50003"/>
    </source>
</evidence>
<keyword evidence="9" id="KW-1185">Reference proteome</keyword>
<reference evidence="8" key="1">
    <citation type="journal article" date="2023" name="Mol. Biol. Evol.">
        <title>Third-Generation Sequencing Reveals the Adaptive Role of the Epigenome in Three Deep-Sea Polychaetes.</title>
        <authorList>
            <person name="Perez M."/>
            <person name="Aroh O."/>
            <person name="Sun Y."/>
            <person name="Lan Y."/>
            <person name="Juniper S.K."/>
            <person name="Young C.R."/>
            <person name="Angers B."/>
            <person name="Qian P.Y."/>
        </authorList>
    </citation>
    <scope>NUCLEOTIDE SEQUENCE</scope>
    <source>
        <strain evidence="8">P08H-3</strain>
    </source>
</reference>
<feature type="compositionally biased region" description="Basic and acidic residues" evidence="6">
    <location>
        <begin position="998"/>
        <end position="1010"/>
    </location>
</feature>
<evidence type="ECO:0000256" key="3">
    <source>
        <dbReference type="ARBA" id="ARBA00022737"/>
    </source>
</evidence>
<dbReference type="Proteomes" id="UP001208570">
    <property type="component" value="Unassembled WGS sequence"/>
</dbReference>
<evidence type="ECO:0000256" key="2">
    <source>
        <dbReference type="ARBA" id="ARBA00022490"/>
    </source>
</evidence>
<feature type="compositionally biased region" description="Polar residues" evidence="6">
    <location>
        <begin position="882"/>
        <end position="895"/>
    </location>
</feature>
<evidence type="ECO:0000256" key="4">
    <source>
        <dbReference type="ARBA" id="ARBA00023054"/>
    </source>
</evidence>